<evidence type="ECO:0000256" key="2">
    <source>
        <dbReference type="ARBA" id="ARBA00007401"/>
    </source>
</evidence>
<keyword evidence="5" id="KW-0378">Hydrolase</keyword>
<feature type="domain" description="Beta galactosidase small chain/" evidence="8">
    <location>
        <begin position="887"/>
        <end position="1169"/>
    </location>
</feature>
<dbReference type="SUPFAM" id="SSF74650">
    <property type="entry name" value="Galactose mutarotase-like"/>
    <property type="match status" value="1"/>
</dbReference>
<proteinExistence type="inferred from homology"/>
<dbReference type="GO" id="GO:0030246">
    <property type="term" value="F:carbohydrate binding"/>
    <property type="evidence" value="ECO:0007669"/>
    <property type="project" value="InterPro"/>
</dbReference>
<evidence type="ECO:0000256" key="1">
    <source>
        <dbReference type="ARBA" id="ARBA00001412"/>
    </source>
</evidence>
<dbReference type="SUPFAM" id="SSF51445">
    <property type="entry name" value="(Trans)glycosidases"/>
    <property type="match status" value="1"/>
</dbReference>
<dbReference type="InterPro" id="IPR006104">
    <property type="entry name" value="Glyco_hydro_2_N"/>
</dbReference>
<dbReference type="PANTHER" id="PTHR46323:SF2">
    <property type="entry name" value="BETA-GALACTOSIDASE"/>
    <property type="match status" value="1"/>
</dbReference>
<dbReference type="EC" id="3.2.1.23" evidence="3"/>
<dbReference type="EMBL" id="DYWK01000009">
    <property type="protein sequence ID" value="HJF18675.1"/>
    <property type="molecule type" value="Genomic_DNA"/>
</dbReference>
<evidence type="ECO:0000256" key="7">
    <source>
        <dbReference type="ARBA" id="ARBA00032230"/>
    </source>
</evidence>
<dbReference type="GO" id="GO:0009341">
    <property type="term" value="C:beta-galactosidase complex"/>
    <property type="evidence" value="ECO:0007669"/>
    <property type="project" value="InterPro"/>
</dbReference>
<dbReference type="InterPro" id="IPR004199">
    <property type="entry name" value="B-gal_small/dom_5"/>
</dbReference>
<comment type="similarity">
    <text evidence="2">Belongs to the glycosyl hydrolase 2 family.</text>
</comment>
<comment type="caution">
    <text evidence="9">The sequence shown here is derived from an EMBL/GenBank/DDBJ whole genome shotgun (WGS) entry which is preliminary data.</text>
</comment>
<dbReference type="InterPro" id="IPR006101">
    <property type="entry name" value="Glyco_hydro_2"/>
</dbReference>
<dbReference type="GO" id="GO:0005990">
    <property type="term" value="P:lactose catabolic process"/>
    <property type="evidence" value="ECO:0007669"/>
    <property type="project" value="TreeGrafter"/>
</dbReference>
<reference evidence="9" key="2">
    <citation type="submission" date="2021-09" db="EMBL/GenBank/DDBJ databases">
        <authorList>
            <person name="Gilroy R."/>
        </authorList>
    </citation>
    <scope>NUCLEOTIDE SEQUENCE</scope>
    <source>
        <strain evidence="9">578</strain>
    </source>
</reference>
<dbReference type="Pfam" id="PF00703">
    <property type="entry name" value="Glyco_hydro_2"/>
    <property type="match status" value="1"/>
</dbReference>
<accession>A0A921FUT6</accession>
<evidence type="ECO:0000256" key="4">
    <source>
        <dbReference type="ARBA" id="ARBA00013303"/>
    </source>
</evidence>
<evidence type="ECO:0000256" key="3">
    <source>
        <dbReference type="ARBA" id="ARBA00012756"/>
    </source>
</evidence>
<dbReference type="GO" id="GO:0004565">
    <property type="term" value="F:beta-galactosidase activity"/>
    <property type="evidence" value="ECO:0007669"/>
    <property type="project" value="UniProtKB-EC"/>
</dbReference>
<dbReference type="Gene3D" id="2.70.98.10">
    <property type="match status" value="1"/>
</dbReference>
<dbReference type="InterPro" id="IPR050347">
    <property type="entry name" value="Bact_Beta-galactosidase"/>
</dbReference>
<sequence length="1177" mass="130895">MFIPHWYEDPHILHRGTQPNRAYYIPASTPTDTFVDNRLHSDRFQLLSDEEAAVTISRAEKPSNKWQFRYYSSLWQLQEEQDEITSAQPDPNGENATFPTPFFAAADFTPGAEYRAIAVPSVWQNLGCEPHMYTNVDYPYPCDPPFVPQDNPCGVYIRDFTYTTDPQAPRAFLNFEGVDSAFYVWLNGTFVGYSQVSHSTSEFDVTEQAHEGNNRLTVLVLKWCDGSYMEDQDKFRYSGIFRDVYLLKRPARAVRDFFVHTSLAKGKVSTGEAAAGEATTGATAATAALYPACVDVDLDFFDGISLPVRAELVDIDGNVVATATSTPVTAAQEETDSFTPRARLHLEIANAHEWNAENPYLYTLIMTSENEAIEEHVGLREISVDNQEVLLNGKPIVIHGVNRHDSDPVSGPVISTSQILTDLRVMKQHNVNAIRTSHYPNSPRFYDLYDRLGFFVCDEADNESHGTSSVLTKADENSQEVWNTRIADNPEWIEATVDRTRRLVERDKNHACVLLWSMGNECAYGCTFEKALAWTKAFDPSRLTHYESARYVGKDEVCDYSNLDVHSRMYPPLEEIDEYFSSDGPRGDHSNGDDGDNGVKPYIMCEYSHAMGNGPGDLEEYFDKIQRYPGFMGGFVWEWCDHVIDRGTDPHGAYQYSYGGDMGEYPNAGNFCMDGLVYPNRRAHTGLEEFKNVYRPARITAFDLASGTLSLHNYCDFTPLPEIISLQIQLMVDGTAVRSIKLDAPAISPHGDGTVVIPAEFLRSAVGSMPGDVLPPAWNAVTSESAVTDEDAVRGGNAARLGQYRLVVRYRALHAAQTGILAFHNAGDELGFDEIALPELSDTTAVQQWVRDQAATAAANVNIDGDRSDNLAGQTTSTINEIGAHLQVATPAATFTFDKRTGLVEQMSVNGRELFARPMALNVWRAPTDNDSQVAQAWRRAQYDRAYLRAYTSEVQQLSSGAVELRFTCKLVASIVQPIATVNLTWTVSASGALRVEMHVVKDPVFPDFPRFGFQLFLKPELAEVSYCGLGPNESYRDKRRSSWHGVFRSNAMSLFEPYLMPQENGSHHDCSWAQVGDARSALLVSFDDSSEIISAGVRHNTGFDFQALPYSAQELTAARHLDELPQSSATVVQLDYQLNGIGSNSCGPALQSRYRFSATEFNFALTLLPLAGSGVK</sequence>
<dbReference type="Gene3D" id="2.60.40.10">
    <property type="entry name" value="Immunoglobulins"/>
    <property type="match status" value="2"/>
</dbReference>
<reference evidence="9" key="1">
    <citation type="journal article" date="2021" name="PeerJ">
        <title>Extensive microbial diversity within the chicken gut microbiome revealed by metagenomics and culture.</title>
        <authorList>
            <person name="Gilroy R."/>
            <person name="Ravi A."/>
            <person name="Getino M."/>
            <person name="Pursley I."/>
            <person name="Horton D.L."/>
            <person name="Alikhan N.F."/>
            <person name="Baker D."/>
            <person name="Gharbi K."/>
            <person name="Hall N."/>
            <person name="Watson M."/>
            <person name="Adriaenssens E.M."/>
            <person name="Foster-Nyarko E."/>
            <person name="Jarju S."/>
            <person name="Secka A."/>
            <person name="Antonio M."/>
            <person name="Oren A."/>
            <person name="Chaudhuri R.R."/>
            <person name="La Ragione R."/>
            <person name="Hildebrand F."/>
            <person name="Pallen M.J."/>
        </authorList>
    </citation>
    <scope>NUCLEOTIDE SEQUENCE</scope>
    <source>
        <strain evidence="9">578</strain>
    </source>
</reference>
<dbReference type="Pfam" id="PF02837">
    <property type="entry name" value="Glyco_hydro_2_N"/>
    <property type="match status" value="1"/>
</dbReference>
<dbReference type="Gene3D" id="3.20.20.80">
    <property type="entry name" value="Glycosidases"/>
    <property type="match status" value="1"/>
</dbReference>
<name>A0A921FUT6_9BIFI</name>
<dbReference type="InterPro" id="IPR013783">
    <property type="entry name" value="Ig-like_fold"/>
</dbReference>
<dbReference type="SMART" id="SM01038">
    <property type="entry name" value="Bgal_small_N"/>
    <property type="match status" value="1"/>
</dbReference>
<dbReference type="Gene3D" id="2.60.120.260">
    <property type="entry name" value="Galactose-binding domain-like"/>
    <property type="match status" value="1"/>
</dbReference>
<dbReference type="PRINTS" id="PR00132">
    <property type="entry name" value="GLHYDRLASE2"/>
</dbReference>
<evidence type="ECO:0000313" key="9">
    <source>
        <dbReference type="EMBL" id="HJF18675.1"/>
    </source>
</evidence>
<dbReference type="InterPro" id="IPR011013">
    <property type="entry name" value="Gal_mutarotase_sf_dom"/>
</dbReference>
<gene>
    <name evidence="9" type="ORF">K8U78_06005</name>
</gene>
<dbReference type="PANTHER" id="PTHR46323">
    <property type="entry name" value="BETA-GALACTOSIDASE"/>
    <property type="match status" value="1"/>
</dbReference>
<dbReference type="InterPro" id="IPR036156">
    <property type="entry name" value="Beta-gal/glucu_dom_sf"/>
</dbReference>
<dbReference type="InterPro" id="IPR006103">
    <property type="entry name" value="Glyco_hydro_2_cat"/>
</dbReference>
<dbReference type="InterPro" id="IPR014718">
    <property type="entry name" value="GH-type_carb-bd"/>
</dbReference>
<organism evidence="9 10">
    <name type="scientific">Aeriscardovia aeriphila</name>
    <dbReference type="NCBI Taxonomy" id="218139"/>
    <lineage>
        <taxon>Bacteria</taxon>
        <taxon>Bacillati</taxon>
        <taxon>Actinomycetota</taxon>
        <taxon>Actinomycetes</taxon>
        <taxon>Bifidobacteriales</taxon>
        <taxon>Bifidobacteriaceae</taxon>
        <taxon>Aeriscardovia</taxon>
    </lineage>
</organism>
<dbReference type="InterPro" id="IPR017853">
    <property type="entry name" value="GH"/>
</dbReference>
<evidence type="ECO:0000259" key="8">
    <source>
        <dbReference type="SMART" id="SM01038"/>
    </source>
</evidence>
<evidence type="ECO:0000313" key="10">
    <source>
        <dbReference type="Proteomes" id="UP000715651"/>
    </source>
</evidence>
<dbReference type="InterPro" id="IPR023232">
    <property type="entry name" value="Glyco_hydro_2_AS"/>
</dbReference>
<dbReference type="Pfam" id="PF02929">
    <property type="entry name" value="Bgal_small_N"/>
    <property type="match status" value="1"/>
</dbReference>
<dbReference type="Proteomes" id="UP000715651">
    <property type="component" value="Unassembled WGS sequence"/>
</dbReference>
<evidence type="ECO:0000256" key="5">
    <source>
        <dbReference type="ARBA" id="ARBA00022801"/>
    </source>
</evidence>
<dbReference type="InterPro" id="IPR006102">
    <property type="entry name" value="Ig-like_GH2"/>
</dbReference>
<protein>
    <recommendedName>
        <fullName evidence="4">Beta-galactosidase</fullName>
        <ecNumber evidence="3">3.2.1.23</ecNumber>
    </recommendedName>
    <alternativeName>
        <fullName evidence="7">Lactase</fullName>
    </alternativeName>
</protein>
<dbReference type="AlphaFoldDB" id="A0A921FUT6"/>
<comment type="catalytic activity">
    <reaction evidence="1">
        <text>Hydrolysis of terminal non-reducing beta-D-galactose residues in beta-D-galactosides.</text>
        <dbReference type="EC" id="3.2.1.23"/>
    </reaction>
</comment>
<dbReference type="SUPFAM" id="SSF49785">
    <property type="entry name" value="Galactose-binding domain-like"/>
    <property type="match status" value="1"/>
</dbReference>
<evidence type="ECO:0000256" key="6">
    <source>
        <dbReference type="ARBA" id="ARBA00023295"/>
    </source>
</evidence>
<dbReference type="PROSITE" id="PS00608">
    <property type="entry name" value="GLYCOSYL_HYDROL_F2_2"/>
    <property type="match status" value="1"/>
</dbReference>
<dbReference type="Pfam" id="PF02836">
    <property type="entry name" value="Glyco_hydro_2_C"/>
    <property type="match status" value="1"/>
</dbReference>
<keyword evidence="6" id="KW-0326">Glycosidase</keyword>
<dbReference type="InterPro" id="IPR008979">
    <property type="entry name" value="Galactose-bd-like_sf"/>
</dbReference>
<dbReference type="SUPFAM" id="SSF49303">
    <property type="entry name" value="beta-Galactosidase/glucuronidase domain"/>
    <property type="match status" value="1"/>
</dbReference>